<feature type="region of interest" description="Disordered" evidence="1">
    <location>
        <begin position="99"/>
        <end position="118"/>
    </location>
</feature>
<protein>
    <submittedName>
        <fullName evidence="2">Uncharacterized protein</fullName>
    </submittedName>
</protein>
<evidence type="ECO:0000256" key="1">
    <source>
        <dbReference type="SAM" id="MobiDB-lite"/>
    </source>
</evidence>
<dbReference type="EMBL" id="FUEG01000004">
    <property type="protein sequence ID" value="SJL03652.1"/>
    <property type="molecule type" value="Genomic_DNA"/>
</dbReference>
<name>A0A284R4L3_ARMOS</name>
<gene>
    <name evidence="2" type="ORF">ARMOST_07009</name>
</gene>
<feature type="compositionally biased region" description="Basic and acidic residues" evidence="1">
    <location>
        <begin position="100"/>
        <end position="112"/>
    </location>
</feature>
<evidence type="ECO:0000313" key="2">
    <source>
        <dbReference type="EMBL" id="SJL03652.1"/>
    </source>
</evidence>
<dbReference type="AlphaFoldDB" id="A0A284R4L3"/>
<organism evidence="2 3">
    <name type="scientific">Armillaria ostoyae</name>
    <name type="common">Armillaria root rot fungus</name>
    <dbReference type="NCBI Taxonomy" id="47428"/>
    <lineage>
        <taxon>Eukaryota</taxon>
        <taxon>Fungi</taxon>
        <taxon>Dikarya</taxon>
        <taxon>Basidiomycota</taxon>
        <taxon>Agaricomycotina</taxon>
        <taxon>Agaricomycetes</taxon>
        <taxon>Agaricomycetidae</taxon>
        <taxon>Agaricales</taxon>
        <taxon>Marasmiineae</taxon>
        <taxon>Physalacriaceae</taxon>
        <taxon>Armillaria</taxon>
    </lineage>
</organism>
<dbReference type="STRING" id="47428.A0A284R4L3"/>
<dbReference type="Proteomes" id="UP000219338">
    <property type="component" value="Unassembled WGS sequence"/>
</dbReference>
<accession>A0A284R4L3</accession>
<keyword evidence="3" id="KW-1185">Reference proteome</keyword>
<dbReference type="OrthoDB" id="4743193at2759"/>
<sequence>MINTYQAEVMHLTEVQQDLHFGANRATLEQLEGFALEDLGTKMKIIALFTWQMLSALLDSDHHRQGKQTDTIECEDGSLSKLMDLFSDDDSVWGDIDLNEPDRENASHRDIAGDDNEATSVTLMDIDEPQSSKWEGSSQFGMDIDVDALVNGLSPDGHESEDEKPK</sequence>
<reference evidence="3" key="1">
    <citation type="journal article" date="2017" name="Nat. Ecol. Evol.">
        <title>Genome expansion and lineage-specific genetic innovations in the forest pathogenic fungi Armillaria.</title>
        <authorList>
            <person name="Sipos G."/>
            <person name="Prasanna A.N."/>
            <person name="Walter M.C."/>
            <person name="O'Connor E."/>
            <person name="Balint B."/>
            <person name="Krizsan K."/>
            <person name="Kiss B."/>
            <person name="Hess J."/>
            <person name="Varga T."/>
            <person name="Slot J."/>
            <person name="Riley R."/>
            <person name="Boka B."/>
            <person name="Rigling D."/>
            <person name="Barry K."/>
            <person name="Lee J."/>
            <person name="Mihaltcheva S."/>
            <person name="LaButti K."/>
            <person name="Lipzen A."/>
            <person name="Waldron R."/>
            <person name="Moloney N.M."/>
            <person name="Sperisen C."/>
            <person name="Kredics L."/>
            <person name="Vagvoelgyi C."/>
            <person name="Patrignani A."/>
            <person name="Fitzpatrick D."/>
            <person name="Nagy I."/>
            <person name="Doyle S."/>
            <person name="Anderson J.B."/>
            <person name="Grigoriev I.V."/>
            <person name="Gueldener U."/>
            <person name="Muensterkoetter M."/>
            <person name="Nagy L.G."/>
        </authorList>
    </citation>
    <scope>NUCLEOTIDE SEQUENCE [LARGE SCALE GENOMIC DNA]</scope>
    <source>
        <strain evidence="3">C18/9</strain>
    </source>
</reference>
<evidence type="ECO:0000313" key="3">
    <source>
        <dbReference type="Proteomes" id="UP000219338"/>
    </source>
</evidence>
<proteinExistence type="predicted"/>